<organism evidence="2 3">
    <name type="scientific">Lysinibacillus pinottii</name>
    <dbReference type="NCBI Taxonomy" id="2973932"/>
    <lineage>
        <taxon>Bacteria</taxon>
        <taxon>Bacillati</taxon>
        <taxon>Bacillota</taxon>
        <taxon>Bacilli</taxon>
        <taxon>Bacillales</taxon>
        <taxon>Bacillaceae</taxon>
        <taxon>Lysinibacillus</taxon>
    </lineage>
</organism>
<dbReference type="SUPFAM" id="SSF47413">
    <property type="entry name" value="lambda repressor-like DNA-binding domains"/>
    <property type="match status" value="1"/>
</dbReference>
<evidence type="ECO:0000259" key="1">
    <source>
        <dbReference type="PROSITE" id="PS50943"/>
    </source>
</evidence>
<name>A0ABT2DT41_9BACI</name>
<dbReference type="Gene3D" id="1.10.260.40">
    <property type="entry name" value="lambda repressor-like DNA-binding domains"/>
    <property type="match status" value="1"/>
</dbReference>
<evidence type="ECO:0000313" key="2">
    <source>
        <dbReference type="EMBL" id="MCS1398087.1"/>
    </source>
</evidence>
<comment type="caution">
    <text evidence="2">The sequence shown here is derived from an EMBL/GenBank/DDBJ whole genome shotgun (WGS) entry which is preliminary data.</text>
</comment>
<gene>
    <name evidence="2" type="ORF">NXZ79_18945</name>
</gene>
<evidence type="ECO:0000313" key="3">
    <source>
        <dbReference type="Proteomes" id="UP001525021"/>
    </source>
</evidence>
<reference evidence="2 3" key="1">
    <citation type="submission" date="2022-08" db="EMBL/GenBank/DDBJ databases">
        <title>Lysinibacillus sequencing.</title>
        <authorList>
            <person name="Dunlap C."/>
        </authorList>
    </citation>
    <scope>NUCLEOTIDE SEQUENCE [LARGE SCALE GENOMIC DNA]</scope>
    <source>
        <strain evidence="2 3">PB211</strain>
    </source>
</reference>
<sequence>MKTTNRRLILIKARKQNNWSQKNVVEKLDKSIGITISESYYGMIEQGVRTPSLEVALAISELFEMEPSQIFLRNKTTKCCVCKETKRKFIYQSIPSF</sequence>
<dbReference type="InterPro" id="IPR010982">
    <property type="entry name" value="Lambda_DNA-bd_dom_sf"/>
</dbReference>
<dbReference type="CDD" id="cd00093">
    <property type="entry name" value="HTH_XRE"/>
    <property type="match status" value="1"/>
</dbReference>
<dbReference type="EMBL" id="JANTOO010000020">
    <property type="protein sequence ID" value="MCS1398087.1"/>
    <property type="molecule type" value="Genomic_DNA"/>
</dbReference>
<proteinExistence type="predicted"/>
<dbReference type="PROSITE" id="PS50943">
    <property type="entry name" value="HTH_CROC1"/>
    <property type="match status" value="1"/>
</dbReference>
<dbReference type="Proteomes" id="UP001525021">
    <property type="component" value="Unassembled WGS sequence"/>
</dbReference>
<accession>A0ABT2DT41</accession>
<dbReference type="InterPro" id="IPR001387">
    <property type="entry name" value="Cro/C1-type_HTH"/>
</dbReference>
<dbReference type="Pfam" id="PF01381">
    <property type="entry name" value="HTH_3"/>
    <property type="match status" value="1"/>
</dbReference>
<dbReference type="SMART" id="SM00530">
    <property type="entry name" value="HTH_XRE"/>
    <property type="match status" value="1"/>
</dbReference>
<feature type="domain" description="HTH cro/C1-type" evidence="1">
    <location>
        <begin position="10"/>
        <end position="70"/>
    </location>
</feature>
<keyword evidence="3" id="KW-1185">Reference proteome</keyword>
<dbReference type="RefSeq" id="WP_036161040.1">
    <property type="nucleotide sequence ID" value="NZ_JANTOO010000020.1"/>
</dbReference>
<protein>
    <submittedName>
        <fullName evidence="2">Helix-turn-helix transcriptional regulator</fullName>
    </submittedName>
</protein>